<evidence type="ECO:0000256" key="1">
    <source>
        <dbReference type="SAM" id="Phobius"/>
    </source>
</evidence>
<sequence length="107" mass="13048">MIVISKFLVPRGYVGITLFPFIVLKDRSLKQNKVLLNHERIHLRQQLELLVLPFYLIYSLEFLIRLIRYKNGERAYKNLSFEREAYAHEKDFEYLKSRPVFKFKSYF</sequence>
<gene>
    <name evidence="2" type="ORF">DFQ08_101946</name>
</gene>
<keyword evidence="1" id="KW-1133">Transmembrane helix</keyword>
<dbReference type="RefSeq" id="WP_114308606.1">
    <property type="nucleotide sequence ID" value="NZ_QPJO01000001.1"/>
</dbReference>
<reference evidence="2 3" key="1">
    <citation type="submission" date="2018-07" db="EMBL/GenBank/DDBJ databases">
        <title>Genomic Encyclopedia of Type Strains, Phase III (KMG-III): the genomes of soil and plant-associated and newly described type strains.</title>
        <authorList>
            <person name="Whitman W."/>
        </authorList>
    </citation>
    <scope>NUCLEOTIDE SEQUENCE [LARGE SCALE GENOMIC DNA]</scope>
    <source>
        <strain evidence="2 3">CECT 7958</strain>
    </source>
</reference>
<keyword evidence="1" id="KW-0472">Membrane</keyword>
<name>A0A368ZL18_9FLAO</name>
<evidence type="ECO:0000313" key="3">
    <source>
        <dbReference type="Proteomes" id="UP000253436"/>
    </source>
</evidence>
<dbReference type="Proteomes" id="UP000253436">
    <property type="component" value="Unassembled WGS sequence"/>
</dbReference>
<dbReference type="AlphaFoldDB" id="A0A368ZL18"/>
<protein>
    <recommendedName>
        <fullName evidence="4">Beta-lactamase regulating signal transducer with metallopeptidase domain</fullName>
    </recommendedName>
</protein>
<proteinExistence type="predicted"/>
<accession>A0A368ZL18</accession>
<feature type="transmembrane region" description="Helical" evidence="1">
    <location>
        <begin position="12"/>
        <end position="29"/>
    </location>
</feature>
<dbReference type="OrthoDB" id="1027344at2"/>
<dbReference type="EMBL" id="QPJO01000001">
    <property type="protein sequence ID" value="RCW94138.1"/>
    <property type="molecule type" value="Genomic_DNA"/>
</dbReference>
<feature type="transmembrane region" description="Helical" evidence="1">
    <location>
        <begin position="49"/>
        <end position="67"/>
    </location>
</feature>
<evidence type="ECO:0008006" key="4">
    <source>
        <dbReference type="Google" id="ProtNLM"/>
    </source>
</evidence>
<keyword evidence="1" id="KW-0812">Transmembrane</keyword>
<comment type="caution">
    <text evidence="2">The sequence shown here is derived from an EMBL/GenBank/DDBJ whole genome shotgun (WGS) entry which is preliminary data.</text>
</comment>
<keyword evidence="3" id="KW-1185">Reference proteome</keyword>
<evidence type="ECO:0000313" key="2">
    <source>
        <dbReference type="EMBL" id="RCW94138.1"/>
    </source>
</evidence>
<organism evidence="2 3">
    <name type="scientific">Winogradskyella arenosi</name>
    <dbReference type="NCBI Taxonomy" id="533325"/>
    <lineage>
        <taxon>Bacteria</taxon>
        <taxon>Pseudomonadati</taxon>
        <taxon>Bacteroidota</taxon>
        <taxon>Flavobacteriia</taxon>
        <taxon>Flavobacteriales</taxon>
        <taxon>Flavobacteriaceae</taxon>
        <taxon>Winogradskyella</taxon>
    </lineage>
</organism>